<evidence type="ECO:0000313" key="1">
    <source>
        <dbReference type="EMBL" id="GGU45583.1"/>
    </source>
</evidence>
<sequence length="186" mass="19990">MLDVQQYQWIADQRYSAVTVALFDGVTEDEVIRAYGGDPRSSETATFDEAFNSFEPGAPFWVQTLTVGSCIVAIENNGYLGSAIEGGIEALTQRARFGSVKWSATGGVPFLYIVNGDVVADFDALSLAGGGTGGGDPVPEWVTRVAWSDVDVQAACLALLSDVMNVPIEEKWFMTPLRTTRLPGLD</sequence>
<evidence type="ECO:0000313" key="2">
    <source>
        <dbReference type="Proteomes" id="UP000649573"/>
    </source>
</evidence>
<dbReference type="Proteomes" id="UP000649573">
    <property type="component" value="Unassembled WGS sequence"/>
</dbReference>
<evidence type="ECO:0008006" key="3">
    <source>
        <dbReference type="Google" id="ProtNLM"/>
    </source>
</evidence>
<name>A0ABQ2UMY3_9PSEU</name>
<keyword evidence="2" id="KW-1185">Reference proteome</keyword>
<proteinExistence type="predicted"/>
<protein>
    <recommendedName>
        <fullName evidence="3">Barstar (Barnase inhibitor)</fullName>
    </recommendedName>
</protein>
<gene>
    <name evidence="1" type="ORF">GCM10010178_42520</name>
</gene>
<dbReference type="EMBL" id="BMRE01000018">
    <property type="protein sequence ID" value="GGU45583.1"/>
    <property type="molecule type" value="Genomic_DNA"/>
</dbReference>
<accession>A0ABQ2UMY3</accession>
<reference evidence="2" key="1">
    <citation type="journal article" date="2019" name="Int. J. Syst. Evol. Microbiol.">
        <title>The Global Catalogue of Microorganisms (GCM) 10K type strain sequencing project: providing services to taxonomists for standard genome sequencing and annotation.</title>
        <authorList>
            <consortium name="The Broad Institute Genomics Platform"/>
            <consortium name="The Broad Institute Genome Sequencing Center for Infectious Disease"/>
            <person name="Wu L."/>
            <person name="Ma J."/>
        </authorList>
    </citation>
    <scope>NUCLEOTIDE SEQUENCE [LARGE SCALE GENOMIC DNA]</scope>
    <source>
        <strain evidence="2">JCM 3296</strain>
    </source>
</reference>
<organism evidence="1 2">
    <name type="scientific">Lentzea flava</name>
    <dbReference type="NCBI Taxonomy" id="103732"/>
    <lineage>
        <taxon>Bacteria</taxon>
        <taxon>Bacillati</taxon>
        <taxon>Actinomycetota</taxon>
        <taxon>Actinomycetes</taxon>
        <taxon>Pseudonocardiales</taxon>
        <taxon>Pseudonocardiaceae</taxon>
        <taxon>Lentzea</taxon>
    </lineage>
</organism>
<comment type="caution">
    <text evidence="1">The sequence shown here is derived from an EMBL/GenBank/DDBJ whole genome shotgun (WGS) entry which is preliminary data.</text>
</comment>